<organism evidence="2 3">
    <name type="scientific">Zizania palustris</name>
    <name type="common">Northern wild rice</name>
    <dbReference type="NCBI Taxonomy" id="103762"/>
    <lineage>
        <taxon>Eukaryota</taxon>
        <taxon>Viridiplantae</taxon>
        <taxon>Streptophyta</taxon>
        <taxon>Embryophyta</taxon>
        <taxon>Tracheophyta</taxon>
        <taxon>Spermatophyta</taxon>
        <taxon>Magnoliopsida</taxon>
        <taxon>Liliopsida</taxon>
        <taxon>Poales</taxon>
        <taxon>Poaceae</taxon>
        <taxon>BOP clade</taxon>
        <taxon>Oryzoideae</taxon>
        <taxon>Oryzeae</taxon>
        <taxon>Zizaniinae</taxon>
        <taxon>Zizania</taxon>
    </lineage>
</organism>
<reference evidence="2" key="2">
    <citation type="submission" date="2021-02" db="EMBL/GenBank/DDBJ databases">
        <authorList>
            <person name="Kimball J.A."/>
            <person name="Haas M.W."/>
            <person name="Macchietto M."/>
            <person name="Kono T."/>
            <person name="Duquette J."/>
            <person name="Shao M."/>
        </authorList>
    </citation>
    <scope>NUCLEOTIDE SEQUENCE</scope>
    <source>
        <tissue evidence="2">Fresh leaf tissue</tissue>
    </source>
</reference>
<name>A0A8J5RPF4_ZIZPA</name>
<protein>
    <submittedName>
        <fullName evidence="2">Uncharacterized protein</fullName>
    </submittedName>
</protein>
<dbReference type="AlphaFoldDB" id="A0A8J5RPF4"/>
<keyword evidence="3" id="KW-1185">Reference proteome</keyword>
<dbReference type="Proteomes" id="UP000729402">
    <property type="component" value="Unassembled WGS sequence"/>
</dbReference>
<evidence type="ECO:0000313" key="2">
    <source>
        <dbReference type="EMBL" id="KAG8058286.1"/>
    </source>
</evidence>
<evidence type="ECO:0000313" key="3">
    <source>
        <dbReference type="Proteomes" id="UP000729402"/>
    </source>
</evidence>
<accession>A0A8J5RPF4</accession>
<proteinExistence type="predicted"/>
<sequence length="105" mass="11562">MRPRRDPANHGSTTPVPGAPRDEKNTPPDKFGGDALDMDNFYHLVLGKPITRRSATSLGVVLLRELLPRRVTVAGCNVVHLALGAEVLRCCQYHCSTVVIHHQQD</sequence>
<gene>
    <name evidence="2" type="ORF">GUJ93_ZPchr0002g24424</name>
</gene>
<comment type="caution">
    <text evidence="2">The sequence shown here is derived from an EMBL/GenBank/DDBJ whole genome shotgun (WGS) entry which is preliminary data.</text>
</comment>
<evidence type="ECO:0000256" key="1">
    <source>
        <dbReference type="SAM" id="MobiDB-lite"/>
    </source>
</evidence>
<dbReference type="EMBL" id="JAAALK010000287">
    <property type="protein sequence ID" value="KAG8058286.1"/>
    <property type="molecule type" value="Genomic_DNA"/>
</dbReference>
<feature type="region of interest" description="Disordered" evidence="1">
    <location>
        <begin position="1"/>
        <end position="35"/>
    </location>
</feature>
<reference evidence="2" key="1">
    <citation type="journal article" date="2021" name="bioRxiv">
        <title>Whole Genome Assembly and Annotation of Northern Wild Rice, Zizania palustris L., Supports a Whole Genome Duplication in the Zizania Genus.</title>
        <authorList>
            <person name="Haas M."/>
            <person name="Kono T."/>
            <person name="Macchietto M."/>
            <person name="Millas R."/>
            <person name="McGilp L."/>
            <person name="Shao M."/>
            <person name="Duquette J."/>
            <person name="Hirsch C.N."/>
            <person name="Kimball J."/>
        </authorList>
    </citation>
    <scope>NUCLEOTIDE SEQUENCE</scope>
    <source>
        <tissue evidence="2">Fresh leaf tissue</tissue>
    </source>
</reference>